<name>A0ABR6MD21_MICEC</name>
<evidence type="ECO:0000313" key="2">
    <source>
        <dbReference type="Proteomes" id="UP000618986"/>
    </source>
</evidence>
<sequence>MVLMVAVLIQRIDLSSMADGLDTPLYGMQAPGLDGKRPLCTSLREAATVPLEHVRSVQPTRPYQLLGWSLRRRACPRDRGAVAGRR</sequence>
<gene>
    <name evidence="1" type="ORF">FHU28_003120</name>
</gene>
<dbReference type="RefSeq" id="WP_184684894.1">
    <property type="nucleotide sequence ID" value="NZ_JACHJC010000001.1"/>
</dbReference>
<protein>
    <submittedName>
        <fullName evidence="1">Uncharacterized protein</fullName>
    </submittedName>
</protein>
<dbReference type="GeneID" id="300293687"/>
<dbReference type="Gene3D" id="3.40.50.1820">
    <property type="entry name" value="alpha/beta hydrolase"/>
    <property type="match status" value="1"/>
</dbReference>
<dbReference type="InterPro" id="IPR029058">
    <property type="entry name" value="AB_hydrolase_fold"/>
</dbReference>
<accession>A0ABR6MD21</accession>
<dbReference type="SUPFAM" id="SSF53474">
    <property type="entry name" value="alpha/beta-Hydrolases"/>
    <property type="match status" value="1"/>
</dbReference>
<comment type="caution">
    <text evidence="1">The sequence shown here is derived from an EMBL/GenBank/DDBJ whole genome shotgun (WGS) entry which is preliminary data.</text>
</comment>
<keyword evidence="2" id="KW-1185">Reference proteome</keyword>
<evidence type="ECO:0000313" key="1">
    <source>
        <dbReference type="EMBL" id="MBB5113281.1"/>
    </source>
</evidence>
<dbReference type="Proteomes" id="UP000618986">
    <property type="component" value="Unassembled WGS sequence"/>
</dbReference>
<dbReference type="EMBL" id="JACHJC010000001">
    <property type="protein sequence ID" value="MBB5113281.1"/>
    <property type="molecule type" value="Genomic_DNA"/>
</dbReference>
<organism evidence="1 2">
    <name type="scientific">Micromonospora echinospora</name>
    <name type="common">Micromonospora purpurea</name>
    <dbReference type="NCBI Taxonomy" id="1877"/>
    <lineage>
        <taxon>Bacteria</taxon>
        <taxon>Bacillati</taxon>
        <taxon>Actinomycetota</taxon>
        <taxon>Actinomycetes</taxon>
        <taxon>Micromonosporales</taxon>
        <taxon>Micromonosporaceae</taxon>
        <taxon>Micromonospora</taxon>
    </lineage>
</organism>
<reference evidence="1 2" key="1">
    <citation type="submission" date="2020-08" db="EMBL/GenBank/DDBJ databases">
        <title>Sequencing the genomes of 1000 actinobacteria strains.</title>
        <authorList>
            <person name="Klenk H.-P."/>
        </authorList>
    </citation>
    <scope>NUCLEOTIDE SEQUENCE [LARGE SCALE GENOMIC DNA]</scope>
    <source>
        <strain evidence="1 2">DSM 43036</strain>
    </source>
</reference>
<proteinExistence type="predicted"/>